<dbReference type="GO" id="GO:0005524">
    <property type="term" value="F:ATP binding"/>
    <property type="evidence" value="ECO:0007669"/>
    <property type="project" value="InterPro"/>
</dbReference>
<keyword evidence="1" id="KW-0456">Lyase</keyword>
<evidence type="ECO:0000313" key="1">
    <source>
        <dbReference type="EMBL" id="MPN42996.1"/>
    </source>
</evidence>
<organism evidence="1">
    <name type="scientific">bioreactor metagenome</name>
    <dbReference type="NCBI Taxonomy" id="1076179"/>
    <lineage>
        <taxon>unclassified sequences</taxon>
        <taxon>metagenomes</taxon>
        <taxon>ecological metagenomes</taxon>
    </lineage>
</organism>
<dbReference type="SUPFAM" id="SSF53795">
    <property type="entry name" value="PEP carboxykinase-like"/>
    <property type="match status" value="1"/>
</dbReference>
<dbReference type="PANTHER" id="PTHR30031:SF0">
    <property type="entry name" value="PHOSPHOENOLPYRUVATE CARBOXYKINASE (ATP)"/>
    <property type="match status" value="1"/>
</dbReference>
<keyword evidence="1" id="KW-0418">Kinase</keyword>
<dbReference type="GO" id="GO:0016301">
    <property type="term" value="F:kinase activity"/>
    <property type="evidence" value="ECO:0007669"/>
    <property type="project" value="UniProtKB-KW"/>
</dbReference>
<dbReference type="GO" id="GO:0006094">
    <property type="term" value="P:gluconeogenesis"/>
    <property type="evidence" value="ECO:0007669"/>
    <property type="project" value="InterPro"/>
</dbReference>
<protein>
    <submittedName>
        <fullName evidence="1">Phosphoenolpyruvate carboxykinase (ATP)</fullName>
        <ecNumber evidence="1">4.1.1.49</ecNumber>
    </submittedName>
</protein>
<dbReference type="EC" id="4.1.1.49" evidence="1"/>
<dbReference type="InterPro" id="IPR001272">
    <property type="entry name" value="PEP_carboxykinase_ATP"/>
</dbReference>
<accession>A0A645HWM9</accession>
<keyword evidence="1" id="KW-0808">Transferase</keyword>
<dbReference type="PANTHER" id="PTHR30031">
    <property type="entry name" value="PHOSPHOENOLPYRUVATE CARBOXYKINASE ATP"/>
    <property type="match status" value="1"/>
</dbReference>
<reference evidence="1" key="1">
    <citation type="submission" date="2019-08" db="EMBL/GenBank/DDBJ databases">
        <authorList>
            <person name="Kucharzyk K."/>
            <person name="Murdoch R.W."/>
            <person name="Higgins S."/>
            <person name="Loffler F."/>
        </authorList>
    </citation>
    <scope>NUCLEOTIDE SEQUENCE</scope>
</reference>
<dbReference type="GO" id="GO:0004612">
    <property type="term" value="F:phosphoenolpyruvate carboxykinase (ATP) activity"/>
    <property type="evidence" value="ECO:0007669"/>
    <property type="project" value="UniProtKB-EC"/>
</dbReference>
<dbReference type="InterPro" id="IPR013035">
    <property type="entry name" value="PEP_carboxykinase_C"/>
</dbReference>
<proteinExistence type="predicted"/>
<dbReference type="AlphaFoldDB" id="A0A645HWM9"/>
<dbReference type="EMBL" id="VSSQ01101107">
    <property type="protein sequence ID" value="MPN42996.1"/>
    <property type="molecule type" value="Genomic_DNA"/>
</dbReference>
<keyword evidence="1" id="KW-0670">Pyruvate</keyword>
<dbReference type="GO" id="GO:0005829">
    <property type="term" value="C:cytosol"/>
    <property type="evidence" value="ECO:0007669"/>
    <property type="project" value="TreeGrafter"/>
</dbReference>
<name>A0A645HWM9_9ZZZZ</name>
<gene>
    <name evidence="1" type="primary">pckA_22</name>
    <name evidence="1" type="ORF">SDC9_190555</name>
</gene>
<sequence length="71" mass="7972">MITAALNGSIEQANFKADPIFGLFVPDHVEGVPSEILNPRNTWANKDEFDAVAKDLALRFAKNYERVNPQR</sequence>
<dbReference type="Gene3D" id="3.90.228.20">
    <property type="match status" value="1"/>
</dbReference>
<comment type="caution">
    <text evidence="1">The sequence shown here is derived from an EMBL/GenBank/DDBJ whole genome shotgun (WGS) entry which is preliminary data.</text>
</comment>